<proteinExistence type="predicted"/>
<organism evidence="3 4">
    <name type="scientific">Halohasta litorea</name>
    <dbReference type="NCBI Taxonomy" id="869891"/>
    <lineage>
        <taxon>Archaea</taxon>
        <taxon>Methanobacteriati</taxon>
        <taxon>Methanobacteriota</taxon>
        <taxon>Stenosarchaea group</taxon>
        <taxon>Halobacteria</taxon>
        <taxon>Halobacteriales</taxon>
        <taxon>Haloferacaceae</taxon>
        <taxon>Halohasta</taxon>
    </lineage>
</organism>
<accession>A0ABD6DD91</accession>
<feature type="compositionally biased region" description="Basic and acidic residues" evidence="1">
    <location>
        <begin position="21"/>
        <end position="31"/>
    </location>
</feature>
<gene>
    <name evidence="3" type="ORF">ACFSBW_19485</name>
</gene>
<dbReference type="EMBL" id="JBHUDM010000019">
    <property type="protein sequence ID" value="MFD1644023.1"/>
    <property type="molecule type" value="Genomic_DNA"/>
</dbReference>
<evidence type="ECO:0000313" key="4">
    <source>
        <dbReference type="Proteomes" id="UP001597052"/>
    </source>
</evidence>
<dbReference type="Pfam" id="PF26424">
    <property type="entry name" value="DUF8115"/>
    <property type="match status" value="1"/>
</dbReference>
<protein>
    <recommendedName>
        <fullName evidence="2">DUF8115 domain-containing protein</fullName>
    </recommendedName>
</protein>
<dbReference type="RefSeq" id="WP_256397950.1">
    <property type="nucleotide sequence ID" value="NZ_JANHDJ010000021.1"/>
</dbReference>
<name>A0ABD6DD91_9EURY</name>
<feature type="region of interest" description="Disordered" evidence="1">
    <location>
        <begin position="1"/>
        <end position="40"/>
    </location>
</feature>
<reference evidence="3 4" key="1">
    <citation type="journal article" date="2019" name="Int. J. Syst. Evol. Microbiol.">
        <title>The Global Catalogue of Microorganisms (GCM) 10K type strain sequencing project: providing services to taxonomists for standard genome sequencing and annotation.</title>
        <authorList>
            <consortium name="The Broad Institute Genomics Platform"/>
            <consortium name="The Broad Institute Genome Sequencing Center for Infectious Disease"/>
            <person name="Wu L."/>
            <person name="Ma J."/>
        </authorList>
    </citation>
    <scope>NUCLEOTIDE SEQUENCE [LARGE SCALE GENOMIC DNA]</scope>
    <source>
        <strain evidence="3 4">CGMCC 1.10593</strain>
    </source>
</reference>
<keyword evidence="4" id="KW-1185">Reference proteome</keyword>
<evidence type="ECO:0000256" key="1">
    <source>
        <dbReference type="SAM" id="MobiDB-lite"/>
    </source>
</evidence>
<sequence>MSDDEKTAEELLSQSKNQRRHNTDAPTTRDETDTDVDDTEETVDLAEAVAEVYDEIEAGETPSNLTLRDTDLAALFTGLERSGELAEIVEAAHNTLDRDGDPGSLTRATALRLLVRVGLGEVDESVIESAKDGKQQHLTKQASEF</sequence>
<dbReference type="Proteomes" id="UP001597052">
    <property type="component" value="Unassembled WGS sequence"/>
</dbReference>
<dbReference type="AlphaFoldDB" id="A0ABD6DD91"/>
<dbReference type="InterPro" id="IPR058428">
    <property type="entry name" value="DUF8115"/>
</dbReference>
<evidence type="ECO:0000313" key="3">
    <source>
        <dbReference type="EMBL" id="MFD1644023.1"/>
    </source>
</evidence>
<evidence type="ECO:0000259" key="2">
    <source>
        <dbReference type="Pfam" id="PF26424"/>
    </source>
</evidence>
<feature type="domain" description="DUF8115" evidence="2">
    <location>
        <begin position="1"/>
        <end position="141"/>
    </location>
</feature>
<comment type="caution">
    <text evidence="3">The sequence shown here is derived from an EMBL/GenBank/DDBJ whole genome shotgun (WGS) entry which is preliminary data.</text>
</comment>